<feature type="domain" description="HTH araC/xylS-type" evidence="4">
    <location>
        <begin position="182"/>
        <end position="279"/>
    </location>
</feature>
<dbReference type="AlphaFoldDB" id="G0HGB8"/>
<dbReference type="HOGENOM" id="CLU_000445_87_2_11"/>
<dbReference type="eggNOG" id="COG2207">
    <property type="taxonomic scope" value="Bacteria"/>
</dbReference>
<dbReference type="Proteomes" id="UP000006659">
    <property type="component" value="Chromosome"/>
</dbReference>
<keyword evidence="2" id="KW-0804">Transcription</keyword>
<evidence type="ECO:0000313" key="5">
    <source>
        <dbReference type="EMBL" id="AEK38157.1"/>
    </source>
</evidence>
<dbReference type="KEGG" id="cva:CVAR_2818"/>
<dbReference type="PANTHER" id="PTHR11019:SF199">
    <property type="entry name" value="HTH-TYPE TRANSCRIPTIONAL REGULATOR NIMR"/>
    <property type="match status" value="1"/>
</dbReference>
<dbReference type="PANTHER" id="PTHR11019">
    <property type="entry name" value="HTH-TYPE TRANSCRIPTIONAL REGULATOR NIMR"/>
    <property type="match status" value="1"/>
</dbReference>
<evidence type="ECO:0000313" key="6">
    <source>
        <dbReference type="Proteomes" id="UP000006659"/>
    </source>
</evidence>
<dbReference type="STRING" id="858619.CVAR_2818"/>
<dbReference type="InterPro" id="IPR009057">
    <property type="entry name" value="Homeodomain-like_sf"/>
</dbReference>
<dbReference type="InterPro" id="IPR014710">
    <property type="entry name" value="RmlC-like_jellyroll"/>
</dbReference>
<protein>
    <submittedName>
        <fullName evidence="5">AraC-family transcription regulator of iron proteins</fullName>
    </submittedName>
</protein>
<dbReference type="InterPro" id="IPR018060">
    <property type="entry name" value="HTH_AraC"/>
</dbReference>
<evidence type="ECO:0000256" key="1">
    <source>
        <dbReference type="ARBA" id="ARBA00023015"/>
    </source>
</evidence>
<evidence type="ECO:0000256" key="2">
    <source>
        <dbReference type="ARBA" id="ARBA00023163"/>
    </source>
</evidence>
<sequence length="297" mass="32282">MTAADCPVVPVVPVVPEGYLLTTRELRLRRWQDAGLCGATGHTHADHVVLFPSSGSAVVQTGSADTEQRQQRHRLTVGQGLWLPAGTPHACPPGEETVLCALFIDPDAWSRTVCAAPATAVTGTSVHAVTVPASLRELLLHLAYREMPDDRRIRAQQVCLELLADARYDSADVPTVHDTFLAPVTGAVLGDPSDSRTLEDWAWLMKTSPRTISRRFRADTGMGFAQWRTSVRMTVAVRMLADGSPVGVVARRVGYATVSAFSAAFLRATGRRPTRVVDVEDAPDPENPPYLRERRVG</sequence>
<dbReference type="SUPFAM" id="SSF46689">
    <property type="entry name" value="Homeodomain-like"/>
    <property type="match status" value="1"/>
</dbReference>
<dbReference type="GO" id="GO:0043565">
    <property type="term" value="F:sequence-specific DNA binding"/>
    <property type="evidence" value="ECO:0007669"/>
    <property type="project" value="InterPro"/>
</dbReference>
<proteinExistence type="predicted"/>
<organism evidence="5 6">
    <name type="scientific">Corynebacterium variabile (strain DSM 44702 / CIP 107183 / JCM 12073 / NCIMB 30131)</name>
    <name type="common">Corynebacterium mooreparkense</name>
    <dbReference type="NCBI Taxonomy" id="858619"/>
    <lineage>
        <taxon>Bacteria</taxon>
        <taxon>Bacillati</taxon>
        <taxon>Actinomycetota</taxon>
        <taxon>Actinomycetes</taxon>
        <taxon>Mycobacteriales</taxon>
        <taxon>Corynebacteriaceae</taxon>
        <taxon>Corynebacterium</taxon>
    </lineage>
</organism>
<keyword evidence="1" id="KW-0805">Transcription regulation</keyword>
<dbReference type="Gene3D" id="1.10.10.60">
    <property type="entry name" value="Homeodomain-like"/>
    <property type="match status" value="1"/>
</dbReference>
<evidence type="ECO:0000256" key="3">
    <source>
        <dbReference type="SAM" id="MobiDB-lite"/>
    </source>
</evidence>
<dbReference type="GO" id="GO:0003700">
    <property type="term" value="F:DNA-binding transcription factor activity"/>
    <property type="evidence" value="ECO:0007669"/>
    <property type="project" value="InterPro"/>
</dbReference>
<gene>
    <name evidence="5" type="primary">siuR3</name>
    <name evidence="5" type="ordered locus">CVAR_2818</name>
</gene>
<dbReference type="RefSeq" id="WP_014011292.1">
    <property type="nucleotide sequence ID" value="NC_015859.1"/>
</dbReference>
<accession>G0HGB8</accession>
<dbReference type="SUPFAM" id="SSF51182">
    <property type="entry name" value="RmlC-like cupins"/>
    <property type="match status" value="1"/>
</dbReference>
<feature type="region of interest" description="Disordered" evidence="3">
    <location>
        <begin position="278"/>
        <end position="297"/>
    </location>
</feature>
<name>G0HGB8_CORVD</name>
<reference evidence="5 6" key="1">
    <citation type="journal article" date="2011" name="BMC Genomics">
        <title>Complete genome sequence of Corynebacterium variabile DSM 44702 isolated from the surface of smear-ripened cheeses and insights into cheese ripening and flavor generation.</title>
        <authorList>
            <person name="Schroeder J."/>
            <person name="Maus I."/>
            <person name="Trost E."/>
            <person name="Tauch A."/>
        </authorList>
    </citation>
    <scope>NUCLEOTIDE SEQUENCE [LARGE SCALE GENOMIC DNA]</scope>
    <source>
        <strain evidence="6">DSM 44702 / JCM 12073 / NCIMB 30131</strain>
    </source>
</reference>
<evidence type="ECO:0000259" key="4">
    <source>
        <dbReference type="PROSITE" id="PS01124"/>
    </source>
</evidence>
<dbReference type="Pfam" id="PF12833">
    <property type="entry name" value="HTH_18"/>
    <property type="match status" value="1"/>
</dbReference>
<dbReference type="EMBL" id="CP002917">
    <property type="protein sequence ID" value="AEK38157.1"/>
    <property type="molecule type" value="Genomic_DNA"/>
</dbReference>
<dbReference type="SMART" id="SM00342">
    <property type="entry name" value="HTH_ARAC"/>
    <property type="match status" value="1"/>
</dbReference>
<dbReference type="Gene3D" id="2.60.120.10">
    <property type="entry name" value="Jelly Rolls"/>
    <property type="match status" value="1"/>
</dbReference>
<dbReference type="InterPro" id="IPR011051">
    <property type="entry name" value="RmlC_Cupin_sf"/>
</dbReference>
<dbReference type="PROSITE" id="PS01124">
    <property type="entry name" value="HTH_ARAC_FAMILY_2"/>
    <property type="match status" value="1"/>
</dbReference>